<proteinExistence type="predicted"/>
<protein>
    <submittedName>
        <fullName evidence="1">Uncharacterized protein</fullName>
    </submittedName>
</protein>
<keyword evidence="2" id="KW-1185">Reference proteome</keyword>
<name>A0A8H4VXN8_9HELO</name>
<sequence>MIVPKGLRAGRYAVKEFALENIMVEHANGLDAVTRAIFEAETEFTSLSALTCSEPAGLGSYVASIFGYIFNRSSKRNPSSLDKAIEKYSDFLVDCNQWTTVERNKCLATLVREVCNTQGWLAGWICLSEAAPRCGLHTSLMEDLATCVDVYSRIHVAEKRDKPVNDIRITVVSPQNTDSLFEIGPKSLGGRAWKVDPDYEAVKERWTSPGFARLPPVVAFGWNAINKKVVSRQDEKTVIAMSMLGTIDYDLDQDDANKAGFANIMKEIGPDVAAVGEQIQGGVLVGMLNFDLQSSNRSEQVKWLKASAGSFVIGSADLSPKEVTNIFRCLFPLIPRSKWSGGSFANLFKWITALVLDNAILPGFGYEGEARYSLSTKGMFLGTLVGNTYDTLFDRGCASRVSSGLYAYGSGVHREEIHRPTAGFAIGTFDAIARRIQKVPETDLPLMGDGMALHAGAWSPFNGRYRTWERFVKYTRQLQRSKAPESKAIFEVAKHPLVLPDDDIDGSVATSWSKAMSPEASSKLTERTTKPYTPLPSQEVLTVPGVTLPNLCHSCDISFKAAALNANDEIQAVADLPKNVVSSPAVSLAAAIRRTAVWATTNDCCDVCACRIGSWGDNASNRVLILAMVNEPEMSAKEWLLQSYFISCVAFWPVSVPSILLGFDLVADLQFADKAMGDRDVVDC</sequence>
<evidence type="ECO:0000313" key="2">
    <source>
        <dbReference type="Proteomes" id="UP000566819"/>
    </source>
</evidence>
<gene>
    <name evidence="1" type="ORF">G7Y89_g12107</name>
</gene>
<dbReference type="Proteomes" id="UP000566819">
    <property type="component" value="Unassembled WGS sequence"/>
</dbReference>
<organism evidence="1 2">
    <name type="scientific">Cudoniella acicularis</name>
    <dbReference type="NCBI Taxonomy" id="354080"/>
    <lineage>
        <taxon>Eukaryota</taxon>
        <taxon>Fungi</taxon>
        <taxon>Dikarya</taxon>
        <taxon>Ascomycota</taxon>
        <taxon>Pezizomycotina</taxon>
        <taxon>Leotiomycetes</taxon>
        <taxon>Helotiales</taxon>
        <taxon>Tricladiaceae</taxon>
        <taxon>Cudoniella</taxon>
    </lineage>
</organism>
<reference evidence="1 2" key="1">
    <citation type="submission" date="2020-03" db="EMBL/GenBank/DDBJ databases">
        <title>Draft Genome Sequence of Cudoniella acicularis.</title>
        <authorList>
            <person name="Buettner E."/>
            <person name="Kellner H."/>
        </authorList>
    </citation>
    <scope>NUCLEOTIDE SEQUENCE [LARGE SCALE GENOMIC DNA]</scope>
    <source>
        <strain evidence="1 2">DSM 108380</strain>
    </source>
</reference>
<evidence type="ECO:0000313" key="1">
    <source>
        <dbReference type="EMBL" id="KAF4626052.1"/>
    </source>
</evidence>
<dbReference type="OrthoDB" id="2897099at2759"/>
<dbReference type="EMBL" id="JAAMPI010001237">
    <property type="protein sequence ID" value="KAF4626052.1"/>
    <property type="molecule type" value="Genomic_DNA"/>
</dbReference>
<dbReference type="AlphaFoldDB" id="A0A8H4VXN8"/>
<comment type="caution">
    <text evidence="1">The sequence shown here is derived from an EMBL/GenBank/DDBJ whole genome shotgun (WGS) entry which is preliminary data.</text>
</comment>
<accession>A0A8H4VXN8</accession>